<dbReference type="Gene3D" id="3.20.20.370">
    <property type="entry name" value="Glycoside hydrolase/deacetylase"/>
    <property type="match status" value="1"/>
</dbReference>
<gene>
    <name evidence="2" type="ORF">VB264_20895</name>
</gene>
<dbReference type="EMBL" id="JAYFUL010000049">
    <property type="protein sequence ID" value="MEA5260269.1"/>
    <property type="molecule type" value="Genomic_DNA"/>
</dbReference>
<evidence type="ECO:0000313" key="3">
    <source>
        <dbReference type="Proteomes" id="UP001304671"/>
    </source>
</evidence>
<evidence type="ECO:0000313" key="2">
    <source>
        <dbReference type="EMBL" id="MEA5260269.1"/>
    </source>
</evidence>
<protein>
    <submittedName>
        <fullName evidence="2">Polysaccharide deacetylase</fullName>
    </submittedName>
</protein>
<keyword evidence="1" id="KW-0732">Signal</keyword>
<feature type="chain" id="PRO_5046393941" evidence="1">
    <location>
        <begin position="20"/>
        <end position="311"/>
    </location>
</feature>
<accession>A0ABU5QUC2</accession>
<comment type="caution">
    <text evidence="2">The sequence shown here is derived from an EMBL/GenBank/DDBJ whole genome shotgun (WGS) entry which is preliminary data.</text>
</comment>
<name>A0ABU5QUC2_9BACT</name>
<dbReference type="Proteomes" id="UP001304671">
    <property type="component" value="Unassembled WGS sequence"/>
</dbReference>
<evidence type="ECO:0000256" key="1">
    <source>
        <dbReference type="SAM" id="SignalP"/>
    </source>
</evidence>
<reference evidence="2 3" key="1">
    <citation type="submission" date="2023-12" db="EMBL/GenBank/DDBJ databases">
        <title>Novel species of the genus Arcicella isolated from rivers.</title>
        <authorList>
            <person name="Lu H."/>
        </authorList>
    </citation>
    <scope>NUCLEOTIDE SEQUENCE [LARGE SCALE GENOMIC DNA]</scope>
    <source>
        <strain evidence="2 3">LMG 21963</strain>
    </source>
</reference>
<dbReference type="RefSeq" id="WP_323252628.1">
    <property type="nucleotide sequence ID" value="NZ_JAYFUL010000049.1"/>
</dbReference>
<proteinExistence type="predicted"/>
<keyword evidence="3" id="KW-1185">Reference proteome</keyword>
<organism evidence="2 3">
    <name type="scientific">Arcicella aquatica</name>
    <dbReference type="NCBI Taxonomy" id="217141"/>
    <lineage>
        <taxon>Bacteria</taxon>
        <taxon>Pseudomonadati</taxon>
        <taxon>Bacteroidota</taxon>
        <taxon>Cytophagia</taxon>
        <taxon>Cytophagales</taxon>
        <taxon>Flectobacillaceae</taxon>
        <taxon>Arcicella</taxon>
    </lineage>
</organism>
<sequence length="311" mass="35427">MKYCLIFTLTVVCFTKSLAQFTDYQVFFGKYSEGLVLRKWVQNGNLMYLGINPNTLKTSIVKNVAVQPLQWDEILQDYQRSKYIQAWNFEKGKDYRLQDAGIEKSDSTLNGFSLTVDLCPSTKPLARSFFTSVIKGFEVSERPVPITITVTGLWMKSHHDDLKWLISQETAGNLEITWVNHSFNHHYDPKLPLIDNFLLEKGTVIANEVFLNEQAMLINGLVPSIYFRFPGLVSSKPIFDQILFYGLLPLGSDAWLAKGQLIKQGSLVLVHANGNEPLGLSLFLSLLKKNEGNIKKKKWQLWDVSNLISKE</sequence>
<feature type="signal peptide" evidence="1">
    <location>
        <begin position="1"/>
        <end position="19"/>
    </location>
</feature>